<dbReference type="AlphaFoldDB" id="M6UHI0"/>
<evidence type="ECO:0000313" key="1">
    <source>
        <dbReference type="EMBL" id="EMO44000.1"/>
    </source>
</evidence>
<comment type="caution">
    <text evidence="1">The sequence shown here is derived from an EMBL/GenBank/DDBJ whole genome shotgun (WGS) entry which is preliminary data.</text>
</comment>
<proteinExistence type="predicted"/>
<protein>
    <submittedName>
        <fullName evidence="1">Uncharacterized protein</fullName>
    </submittedName>
</protein>
<sequence length="106" mass="12714">MIFVKRSRESSFSSFETRSKPFFPNRFDTITSTKCIFHYILVSERRFYPEIGFLPAVVLGFYQGALCNNSYDFYFERKKFLYFPETNLILRAEYENRNLGNRNRGT</sequence>
<accession>M6UHI0</accession>
<dbReference type="Proteomes" id="UP000012160">
    <property type="component" value="Unassembled WGS sequence"/>
</dbReference>
<evidence type="ECO:0000313" key="2">
    <source>
        <dbReference type="Proteomes" id="UP000012160"/>
    </source>
</evidence>
<dbReference type="EMBL" id="AHOQ02000046">
    <property type="protein sequence ID" value="EMO44000.1"/>
    <property type="molecule type" value="Genomic_DNA"/>
</dbReference>
<gene>
    <name evidence="1" type="ORF">LEP1GSC187_2649</name>
</gene>
<organism evidence="1 2">
    <name type="scientific">Leptospira santarosai str. ZUN179</name>
    <dbReference type="NCBI Taxonomy" id="1049985"/>
    <lineage>
        <taxon>Bacteria</taxon>
        <taxon>Pseudomonadati</taxon>
        <taxon>Spirochaetota</taxon>
        <taxon>Spirochaetia</taxon>
        <taxon>Leptospirales</taxon>
        <taxon>Leptospiraceae</taxon>
        <taxon>Leptospira</taxon>
    </lineage>
</organism>
<name>M6UHI0_9LEPT</name>
<reference evidence="1 2" key="1">
    <citation type="submission" date="2013-01" db="EMBL/GenBank/DDBJ databases">
        <authorList>
            <person name="Harkins D.M."/>
            <person name="Durkin A.S."/>
            <person name="Brinkac L.M."/>
            <person name="Haft D.H."/>
            <person name="Selengut J.D."/>
            <person name="Sanka R."/>
            <person name="DePew J."/>
            <person name="Purushe J."/>
            <person name="Matthias M.A."/>
            <person name="Vinetz J.M."/>
            <person name="Sutton G.G."/>
            <person name="Nierman W.C."/>
            <person name="Fouts D.E."/>
        </authorList>
    </citation>
    <scope>NUCLEOTIDE SEQUENCE [LARGE SCALE GENOMIC DNA]</scope>
    <source>
        <strain evidence="1 2">ZUN179</strain>
    </source>
</reference>